<feature type="compositionally biased region" description="Basic and acidic residues" evidence="3">
    <location>
        <begin position="490"/>
        <end position="501"/>
    </location>
</feature>
<proteinExistence type="predicted"/>
<feature type="domain" description="SH3" evidence="4">
    <location>
        <begin position="1"/>
        <end position="65"/>
    </location>
</feature>
<feature type="compositionally biased region" description="Pro residues" evidence="3">
    <location>
        <begin position="876"/>
        <end position="915"/>
    </location>
</feature>
<reference evidence="5" key="1">
    <citation type="journal article" date="2020" name="Stud. Mycol.">
        <title>101 Dothideomycetes genomes: a test case for predicting lifestyles and emergence of pathogens.</title>
        <authorList>
            <person name="Haridas S."/>
            <person name="Albert R."/>
            <person name="Binder M."/>
            <person name="Bloem J."/>
            <person name="Labutti K."/>
            <person name="Salamov A."/>
            <person name="Andreopoulos B."/>
            <person name="Baker S."/>
            <person name="Barry K."/>
            <person name="Bills G."/>
            <person name="Bluhm B."/>
            <person name="Cannon C."/>
            <person name="Castanera R."/>
            <person name="Culley D."/>
            <person name="Daum C."/>
            <person name="Ezra D."/>
            <person name="Gonzalez J."/>
            <person name="Henrissat B."/>
            <person name="Kuo A."/>
            <person name="Liang C."/>
            <person name="Lipzen A."/>
            <person name="Lutzoni F."/>
            <person name="Magnuson J."/>
            <person name="Mondo S."/>
            <person name="Nolan M."/>
            <person name="Ohm R."/>
            <person name="Pangilinan J."/>
            <person name="Park H.-J."/>
            <person name="Ramirez L."/>
            <person name="Alfaro M."/>
            <person name="Sun H."/>
            <person name="Tritt A."/>
            <person name="Yoshinaga Y."/>
            <person name="Zwiers L.-H."/>
            <person name="Turgeon B."/>
            <person name="Goodwin S."/>
            <person name="Spatafora J."/>
            <person name="Crous P."/>
            <person name="Grigoriev I."/>
        </authorList>
    </citation>
    <scope>NUCLEOTIDE SEQUENCE</scope>
    <source>
        <strain evidence="5">CBS 473.64</strain>
    </source>
</reference>
<feature type="compositionally biased region" description="Pro residues" evidence="3">
    <location>
        <begin position="797"/>
        <end position="831"/>
    </location>
</feature>
<feature type="compositionally biased region" description="Pro residues" evidence="3">
    <location>
        <begin position="768"/>
        <end position="779"/>
    </location>
</feature>
<dbReference type="SMART" id="SM00326">
    <property type="entry name" value="SH3"/>
    <property type="match status" value="1"/>
</dbReference>
<feature type="compositionally biased region" description="Basic and acidic residues" evidence="3">
    <location>
        <begin position="451"/>
        <end position="464"/>
    </location>
</feature>
<dbReference type="Pfam" id="PF14604">
    <property type="entry name" value="SH3_9"/>
    <property type="match status" value="1"/>
</dbReference>
<organism evidence="5 6">
    <name type="scientific">Massarina eburnea CBS 473.64</name>
    <dbReference type="NCBI Taxonomy" id="1395130"/>
    <lineage>
        <taxon>Eukaryota</taxon>
        <taxon>Fungi</taxon>
        <taxon>Dikarya</taxon>
        <taxon>Ascomycota</taxon>
        <taxon>Pezizomycotina</taxon>
        <taxon>Dothideomycetes</taxon>
        <taxon>Pleosporomycetidae</taxon>
        <taxon>Pleosporales</taxon>
        <taxon>Massarineae</taxon>
        <taxon>Massarinaceae</taxon>
        <taxon>Massarina</taxon>
    </lineage>
</organism>
<dbReference type="SUPFAM" id="SSF50044">
    <property type="entry name" value="SH3-domain"/>
    <property type="match status" value="1"/>
</dbReference>
<feature type="compositionally biased region" description="Low complexity" evidence="3">
    <location>
        <begin position="110"/>
        <end position="122"/>
    </location>
</feature>
<dbReference type="InterPro" id="IPR057402">
    <property type="entry name" value="AIM3_BBC1_C"/>
</dbReference>
<name>A0A6A6RNC3_9PLEO</name>
<dbReference type="OrthoDB" id="207120at2759"/>
<feature type="compositionally biased region" description="Basic and acidic residues" evidence="3">
    <location>
        <begin position="254"/>
        <end position="274"/>
    </location>
</feature>
<accession>A0A6A6RNC3</accession>
<dbReference type="InterPro" id="IPR001452">
    <property type="entry name" value="SH3_domain"/>
</dbReference>
<dbReference type="CDD" id="cd11887">
    <property type="entry name" value="SH3_Bbc1"/>
    <property type="match status" value="1"/>
</dbReference>
<feature type="region of interest" description="Disordered" evidence="3">
    <location>
        <begin position="64"/>
        <end position="919"/>
    </location>
</feature>
<feature type="compositionally biased region" description="Pro residues" evidence="3">
    <location>
        <begin position="573"/>
        <end position="585"/>
    </location>
</feature>
<dbReference type="PANTHER" id="PTHR46026">
    <property type="entry name" value="RHO-TYPE GUANINE NUCLEOTIDE EXCHANGE FACTOR, ISOFORM F"/>
    <property type="match status" value="1"/>
</dbReference>
<feature type="compositionally biased region" description="Acidic residues" evidence="3">
    <location>
        <begin position="433"/>
        <end position="450"/>
    </location>
</feature>
<feature type="compositionally biased region" description="Pro residues" evidence="3">
    <location>
        <begin position="167"/>
        <end position="176"/>
    </location>
</feature>
<dbReference type="InterPro" id="IPR035552">
    <property type="entry name" value="Mti1_SH3"/>
</dbReference>
<evidence type="ECO:0000313" key="5">
    <source>
        <dbReference type="EMBL" id="KAF2636870.1"/>
    </source>
</evidence>
<evidence type="ECO:0000256" key="2">
    <source>
        <dbReference type="PROSITE-ProRule" id="PRU00192"/>
    </source>
</evidence>
<dbReference type="AlphaFoldDB" id="A0A6A6RNC3"/>
<dbReference type="Gene3D" id="2.30.30.40">
    <property type="entry name" value="SH3 Domains"/>
    <property type="match status" value="1"/>
</dbReference>
<feature type="compositionally biased region" description="Low complexity" evidence="3">
    <location>
        <begin position="586"/>
        <end position="599"/>
    </location>
</feature>
<dbReference type="PANTHER" id="PTHR46026:SF1">
    <property type="entry name" value="RHO-TYPE GUANINE NUCLEOTIDE EXCHANGE FACTOR, ISOFORM F"/>
    <property type="match status" value="1"/>
</dbReference>
<feature type="compositionally biased region" description="Polar residues" evidence="3">
    <location>
        <begin position="608"/>
        <end position="618"/>
    </location>
</feature>
<feature type="compositionally biased region" description="Pro residues" evidence="3">
    <location>
        <begin position="232"/>
        <end position="247"/>
    </location>
</feature>
<evidence type="ECO:0000313" key="6">
    <source>
        <dbReference type="Proteomes" id="UP000799753"/>
    </source>
</evidence>
<feature type="compositionally biased region" description="Basic and acidic residues" evidence="3">
    <location>
        <begin position="336"/>
        <end position="366"/>
    </location>
</feature>
<feature type="compositionally biased region" description="Basic and acidic residues" evidence="3">
    <location>
        <begin position="679"/>
        <end position="688"/>
    </location>
</feature>
<dbReference type="EMBL" id="MU006796">
    <property type="protein sequence ID" value="KAF2636870.1"/>
    <property type="molecule type" value="Genomic_DNA"/>
</dbReference>
<gene>
    <name evidence="5" type="ORF">P280DRAFT_472751</name>
</gene>
<evidence type="ECO:0000256" key="3">
    <source>
        <dbReference type="SAM" id="MobiDB-lite"/>
    </source>
</evidence>
<evidence type="ECO:0000256" key="1">
    <source>
        <dbReference type="ARBA" id="ARBA00022443"/>
    </source>
</evidence>
<keyword evidence="1 2" id="KW-0728">SH3 domain</keyword>
<feature type="compositionally biased region" description="Pro residues" evidence="3">
    <location>
        <begin position="660"/>
        <end position="670"/>
    </location>
</feature>
<evidence type="ECO:0000259" key="4">
    <source>
        <dbReference type="PROSITE" id="PS50002"/>
    </source>
</evidence>
<feature type="compositionally biased region" description="Pro residues" evidence="3">
    <location>
        <begin position="735"/>
        <end position="757"/>
    </location>
</feature>
<feature type="compositionally biased region" description="Basic and acidic residues" evidence="3">
    <location>
        <begin position="519"/>
        <end position="529"/>
    </location>
</feature>
<dbReference type="Proteomes" id="UP000799753">
    <property type="component" value="Unassembled WGS sequence"/>
</dbReference>
<dbReference type="PROSITE" id="PS50002">
    <property type="entry name" value="SH3"/>
    <property type="match status" value="1"/>
</dbReference>
<dbReference type="InterPro" id="IPR036028">
    <property type="entry name" value="SH3-like_dom_sf"/>
</dbReference>
<feature type="compositionally biased region" description="Basic and acidic residues" evidence="3">
    <location>
        <begin position="704"/>
        <end position="717"/>
    </location>
</feature>
<protein>
    <recommendedName>
        <fullName evidence="4">SH3 domain-containing protein</fullName>
    </recommendedName>
</protein>
<feature type="compositionally biased region" description="Polar residues" evidence="3">
    <location>
        <begin position="626"/>
        <end position="637"/>
    </location>
</feature>
<keyword evidence="6" id="KW-1185">Reference proteome</keyword>
<sequence length="1196" mass="129265">MPHFKVKASYLYDSQHEDDLSFPEGQIITVTEEEGDDWYVGEYTDEGGRKHEGLFPRNFVERYEPALPARPNRASKHKPLEELAAQPAQPAPPTPTIPQQDPEPEPEPEPVQQQQQQQQDPPRAQPPPLPQAVEVARTATPVRSPVQSPVLSPKSPASGRSGKAAPDVPPASPAPRAPAAEPAKKAPPPVAKKNNAFLDRINAFNKGGGAPPPQPLKVGGGAPSTFIKKPFVAPPPRADAFVPPPREAPQVRTYRREEDPEVAERQAQDQENAERAGLAANATSPTNGADAEEPAPTLSLKERIAALQKQQQEQATRAAALLKEKPKKPPPPPAKKRTESFGAKAEEGDDARLEKSITSDSKERGSIDSARPPRSAHGVKPPEGGDLLSDANDADQSGAGDTENTEDTSTSLEDDEKHKATRAPAAPTKEPDVGDEQDAEEEDEDEDEESAEIRRKAALRDRMARIGGGFGMPGMFGAPPPPLPKKKLAEKKASGDAEEHYLPQQRVPMFGIPSMVKSPENENKQLAVEKEDDASTPGPSADAAPEPEDLTQETLQKTPTVEHPPPADKNSVPAPPERGVPPPVPSASRPIRSPSPGSESGDELTDAQGPQSVASPKTPSAIAPSKRNSILASNEMSGDSLDKRAMPPIPLASPGAPRARVPPPLPPAPPSRRGTLENSPKKVDREGETDYEGDYDTDIAPGATHKDALKSHAREPSLDDSTAADEGSVRSPTTPSAPPPLPPIAPKAVPPPPPSQPPKRLSLDAPRGAPPPPPGPPPARDIQDGDDDYDPYNYAAPPGPPKSVPPPPRNVPPPPTSVPPPLQTQFPPPEVRPTTPAMPSIPPPVPQQQATESSDDDLYRVPTPPAQPRKSHDRPPPPPPLAPPPTQRLPPLPQDRVPPPPPSLDRPAPPPPPDETSPQYRAARNKSLEVNRALRTSQDLPRPSASREFMASDLDLGTATVWWSQPNTLPPSVQRRSDVLTDLNESKSEDMVEKLIHVLYIDYSQTIISARFDANDVTNVELEQHQEPPPMRLRQDQLESAHDQFGVRIAKDAESKQNMTIGDGSAISFINALLSPYNDALKPVSTRSFGALVYANMANASSQQYDEIRPGDIISFRNCQFKGTHGRMHTKYSVEAGKPAHVGVVIEWDGSKKKVRIWEQGREKKKVKEESFKLSDMRSGEVRVWRVMGRHWVGWN</sequence>
<dbReference type="Pfam" id="PF25459">
    <property type="entry name" value="AIM3_BBC1_C"/>
    <property type="match status" value="1"/>
</dbReference>